<dbReference type="Gene3D" id="3.40.720.10">
    <property type="entry name" value="Alkaline Phosphatase, subunit A"/>
    <property type="match status" value="1"/>
</dbReference>
<dbReference type="PANTHER" id="PTHR42693">
    <property type="entry name" value="ARYLSULFATASE FAMILY MEMBER"/>
    <property type="match status" value="1"/>
</dbReference>
<sequence length="815" mass="91055">MKQEKSYHRQTSRGNLSLLLSIIFILSCSTEPTLASEKIDNNTKRPLPVFIIAGQSNAVRLGSIIPDPNKKNPIGCDIHTYLNTCILKSNVAEKRHQQVVTIPAKSSVRGAGEGMARELATRYPDGFGVIRYAICGSSLHNDWKPDEKNGYYQQYFEPFIAQGMKALEKQSGRKAEIKAVFWHQGESNSHSLKTVNDHGKLLPIIIHKFHTRYNNVPFILGEIREFTNKPNHAALNAQMRKIAAASPFVDIISSRDAEGQTPSNVHFSSRGCAQMAARYVTAWESINNKQVKTHKSTAAPSKKKPNIIIILADDLGYGDLKSYNKEAKINSPNLNKLADTGIRFTNAHTSSSVCSPSRYSLLTGRYNWRSRLKQYVTGSFSHPIIEHDRITIASFLKNQNYQTALVGKWHLGMGWRNQQNLLVYAKNELGDAIDKLAIDPSKEINGPLEHGFDYFFGLASSLNMPPYCYIRNKHVVGELDTTMQCWGTTGYANKNFEFQSVMDELTNEATRYIKTASKKTNPFFLLFSLTAPHTPVVPAERFTGYGGVAKSKYADFIYQIDDSVGQLMSTLKNQGVQEDTLIIFLADNGYAWKAANPGRLAKVGHNPAGPLRGTKGDIFEGGHRVPSIINWEGTVQPQVNDKLACITDLFATIADLADYDFPDSAGEDSISMLPYLHGETKRLRHDLVSHSVVGKFSFTNADGYKAIFARGSGGWGDRLAKDMNLPKFQLYNLDEDIAETRNLYPIQKELFESMRIQLADYILDGRSTPGKVQKNHDDIVIFKGSDAVLERAINRANPEKNKKAHFISTSEDKKK</sequence>
<evidence type="ECO:0000313" key="8">
    <source>
        <dbReference type="Proteomes" id="UP000557872"/>
    </source>
</evidence>
<reference evidence="7 8" key="1">
    <citation type="submission" date="2020-07" db="EMBL/GenBank/DDBJ databases">
        <title>Roseicoccus Jingziensis gen. nov., sp. nov., isolated from coastal seawater.</title>
        <authorList>
            <person name="Feng X."/>
        </authorList>
    </citation>
    <scope>NUCLEOTIDE SEQUENCE [LARGE SCALE GENOMIC DNA]</scope>
    <source>
        <strain evidence="7 8">N1E253</strain>
    </source>
</reference>
<dbReference type="Gene3D" id="3.40.50.1110">
    <property type="entry name" value="SGNH hydrolase"/>
    <property type="match status" value="1"/>
</dbReference>
<dbReference type="EMBL" id="JACBAZ010000004">
    <property type="protein sequence ID" value="NWK56233.1"/>
    <property type="molecule type" value="Genomic_DNA"/>
</dbReference>
<dbReference type="CDD" id="cd16143">
    <property type="entry name" value="ARS_like"/>
    <property type="match status" value="1"/>
</dbReference>
<evidence type="ECO:0000313" key="7">
    <source>
        <dbReference type="EMBL" id="NWK56233.1"/>
    </source>
</evidence>
<dbReference type="InterPro" id="IPR050738">
    <property type="entry name" value="Sulfatase"/>
</dbReference>
<name>A0A851GFC8_9BACT</name>
<dbReference type="InterPro" id="IPR036514">
    <property type="entry name" value="SGNH_hydro_sf"/>
</dbReference>
<organism evidence="7 8">
    <name type="scientific">Oceaniferula marina</name>
    <dbReference type="NCBI Taxonomy" id="2748318"/>
    <lineage>
        <taxon>Bacteria</taxon>
        <taxon>Pseudomonadati</taxon>
        <taxon>Verrucomicrobiota</taxon>
        <taxon>Verrucomicrobiia</taxon>
        <taxon>Verrucomicrobiales</taxon>
        <taxon>Verrucomicrobiaceae</taxon>
        <taxon>Oceaniferula</taxon>
    </lineage>
</organism>
<dbReference type="AlphaFoldDB" id="A0A851GFC8"/>
<keyword evidence="3 7" id="KW-0378">Hydrolase</keyword>
<dbReference type="Pfam" id="PF00884">
    <property type="entry name" value="Sulfatase"/>
    <property type="match status" value="1"/>
</dbReference>
<dbReference type="PANTHER" id="PTHR42693:SF53">
    <property type="entry name" value="ENDO-4-O-SULFATASE"/>
    <property type="match status" value="1"/>
</dbReference>
<accession>A0A851GFC8</accession>
<dbReference type="SUPFAM" id="SSF53649">
    <property type="entry name" value="Alkaline phosphatase-like"/>
    <property type="match status" value="1"/>
</dbReference>
<dbReference type="Gene3D" id="3.30.1120.10">
    <property type="match status" value="1"/>
</dbReference>
<keyword evidence="8" id="KW-1185">Reference proteome</keyword>
<evidence type="ECO:0000256" key="3">
    <source>
        <dbReference type="ARBA" id="ARBA00022801"/>
    </source>
</evidence>
<dbReference type="GO" id="GO:0016740">
    <property type="term" value="F:transferase activity"/>
    <property type="evidence" value="ECO:0007669"/>
    <property type="project" value="UniProtKB-KW"/>
</dbReference>
<keyword evidence="4" id="KW-0106">Calcium</keyword>
<keyword evidence="2" id="KW-0479">Metal-binding</keyword>
<dbReference type="Pfam" id="PF03629">
    <property type="entry name" value="SASA"/>
    <property type="match status" value="1"/>
</dbReference>
<keyword evidence="7" id="KW-0808">Transferase</keyword>
<evidence type="ECO:0000259" key="5">
    <source>
        <dbReference type="Pfam" id="PF00884"/>
    </source>
</evidence>
<dbReference type="InterPro" id="IPR017850">
    <property type="entry name" value="Alkaline_phosphatase_core_sf"/>
</dbReference>
<feature type="domain" description="Sialate O-acetylesterase" evidence="6">
    <location>
        <begin position="48"/>
        <end position="282"/>
    </location>
</feature>
<dbReference type="InterPro" id="IPR005181">
    <property type="entry name" value="SASA"/>
</dbReference>
<evidence type="ECO:0000256" key="1">
    <source>
        <dbReference type="ARBA" id="ARBA00008779"/>
    </source>
</evidence>
<feature type="domain" description="Sulfatase N-terminal" evidence="5">
    <location>
        <begin position="305"/>
        <end position="659"/>
    </location>
</feature>
<dbReference type="GO" id="GO:0046872">
    <property type="term" value="F:metal ion binding"/>
    <property type="evidence" value="ECO:0007669"/>
    <property type="project" value="UniProtKB-KW"/>
</dbReference>
<dbReference type="PROSITE" id="PS00523">
    <property type="entry name" value="SULFATASE_1"/>
    <property type="match status" value="1"/>
</dbReference>
<protein>
    <submittedName>
        <fullName evidence="7">Sulfatase-like hydrolase/transferase</fullName>
    </submittedName>
</protein>
<dbReference type="InterPro" id="IPR024607">
    <property type="entry name" value="Sulfatase_CS"/>
</dbReference>
<gene>
    <name evidence="7" type="ORF">HW115_11475</name>
</gene>
<comment type="similarity">
    <text evidence="1">Belongs to the sulfatase family.</text>
</comment>
<dbReference type="InterPro" id="IPR000917">
    <property type="entry name" value="Sulfatase_N"/>
</dbReference>
<evidence type="ECO:0000256" key="2">
    <source>
        <dbReference type="ARBA" id="ARBA00022723"/>
    </source>
</evidence>
<proteinExistence type="inferred from homology"/>
<evidence type="ECO:0000256" key="4">
    <source>
        <dbReference type="ARBA" id="ARBA00022837"/>
    </source>
</evidence>
<dbReference type="SUPFAM" id="SSF52266">
    <property type="entry name" value="SGNH hydrolase"/>
    <property type="match status" value="1"/>
</dbReference>
<dbReference type="RefSeq" id="WP_178933017.1">
    <property type="nucleotide sequence ID" value="NZ_JACBAZ010000004.1"/>
</dbReference>
<dbReference type="GO" id="GO:0004065">
    <property type="term" value="F:arylsulfatase activity"/>
    <property type="evidence" value="ECO:0007669"/>
    <property type="project" value="TreeGrafter"/>
</dbReference>
<dbReference type="Proteomes" id="UP000557872">
    <property type="component" value="Unassembled WGS sequence"/>
</dbReference>
<evidence type="ECO:0000259" key="6">
    <source>
        <dbReference type="Pfam" id="PF03629"/>
    </source>
</evidence>
<dbReference type="PROSITE" id="PS51257">
    <property type="entry name" value="PROKAR_LIPOPROTEIN"/>
    <property type="match status" value="1"/>
</dbReference>
<comment type="caution">
    <text evidence="7">The sequence shown here is derived from an EMBL/GenBank/DDBJ whole genome shotgun (WGS) entry which is preliminary data.</text>
</comment>